<dbReference type="EMBL" id="CACVBM020001276">
    <property type="protein sequence ID" value="CAA7043349.1"/>
    <property type="molecule type" value="Genomic_DNA"/>
</dbReference>
<dbReference type="OrthoDB" id="1109061at2759"/>
<dbReference type="InterPro" id="IPR000010">
    <property type="entry name" value="Cystatin_dom"/>
</dbReference>
<dbReference type="AlphaFoldDB" id="A0A6D2JQT8"/>
<dbReference type="Pfam" id="PF16845">
    <property type="entry name" value="SQAPI"/>
    <property type="match status" value="1"/>
</dbReference>
<organism evidence="4 5">
    <name type="scientific">Microthlaspi erraticum</name>
    <dbReference type="NCBI Taxonomy" id="1685480"/>
    <lineage>
        <taxon>Eukaryota</taxon>
        <taxon>Viridiplantae</taxon>
        <taxon>Streptophyta</taxon>
        <taxon>Embryophyta</taxon>
        <taxon>Tracheophyta</taxon>
        <taxon>Spermatophyta</taxon>
        <taxon>Magnoliopsida</taxon>
        <taxon>eudicotyledons</taxon>
        <taxon>Gunneridae</taxon>
        <taxon>Pentapetalae</taxon>
        <taxon>rosids</taxon>
        <taxon>malvids</taxon>
        <taxon>Brassicales</taxon>
        <taxon>Brassicaceae</taxon>
        <taxon>Coluteocarpeae</taxon>
        <taxon>Microthlaspi</taxon>
    </lineage>
</organism>
<name>A0A6D2JQT8_9BRAS</name>
<evidence type="ECO:0000259" key="3">
    <source>
        <dbReference type="SMART" id="SM00043"/>
    </source>
</evidence>
<dbReference type="Proteomes" id="UP000467841">
    <property type="component" value="Unassembled WGS sequence"/>
</dbReference>
<protein>
    <recommendedName>
        <fullName evidence="3">Cystatin domain-containing protein</fullName>
    </recommendedName>
</protein>
<dbReference type="SUPFAM" id="SSF54403">
    <property type="entry name" value="Cystatin/monellin"/>
    <property type="match status" value="1"/>
</dbReference>
<dbReference type="GO" id="GO:0004869">
    <property type="term" value="F:cysteine-type endopeptidase inhibitor activity"/>
    <property type="evidence" value="ECO:0007669"/>
    <property type="project" value="UniProtKB-KW"/>
</dbReference>
<accession>A0A6D2JQT8</accession>
<feature type="domain" description="Cystatin" evidence="3">
    <location>
        <begin position="4"/>
        <end position="95"/>
    </location>
</feature>
<evidence type="ECO:0000256" key="1">
    <source>
        <dbReference type="ARBA" id="ARBA00022690"/>
    </source>
</evidence>
<dbReference type="Gene3D" id="3.10.450.10">
    <property type="match status" value="1"/>
</dbReference>
<reference evidence="4" key="1">
    <citation type="submission" date="2020-01" db="EMBL/GenBank/DDBJ databases">
        <authorList>
            <person name="Mishra B."/>
        </authorList>
    </citation>
    <scope>NUCLEOTIDE SEQUENCE [LARGE SCALE GENOMIC DNA]</scope>
</reference>
<dbReference type="SMART" id="SM00043">
    <property type="entry name" value="CY"/>
    <property type="match status" value="1"/>
</dbReference>
<sequence>MKEILFGAWGPIEDIKDPSVDVIAKFAVSEFNKQNNSKLKFQTIVSGELQVVSGFNFRLVLNVSDEEDRGCKTYEAQVNEQAWLDSMVLNYFKPVN</sequence>
<evidence type="ECO:0000313" key="4">
    <source>
        <dbReference type="EMBL" id="CAA7043349.1"/>
    </source>
</evidence>
<dbReference type="PANTHER" id="PTHR47364:SF2">
    <property type="entry name" value="CYSTEINE PROTEINASE INHIBITOR 5"/>
    <property type="match status" value="1"/>
</dbReference>
<keyword evidence="5" id="KW-1185">Reference proteome</keyword>
<keyword evidence="2" id="KW-0789">Thiol protease inhibitor</keyword>
<dbReference type="InterPro" id="IPR046350">
    <property type="entry name" value="Cystatin_sf"/>
</dbReference>
<evidence type="ECO:0000313" key="5">
    <source>
        <dbReference type="Proteomes" id="UP000467841"/>
    </source>
</evidence>
<comment type="caution">
    <text evidence="4">The sequence shown here is derived from an EMBL/GenBank/DDBJ whole genome shotgun (WGS) entry which is preliminary data.</text>
</comment>
<evidence type="ECO:0000256" key="2">
    <source>
        <dbReference type="ARBA" id="ARBA00022704"/>
    </source>
</evidence>
<proteinExistence type="predicted"/>
<keyword evidence="1" id="KW-0646">Protease inhibitor</keyword>
<dbReference type="CDD" id="cd00042">
    <property type="entry name" value="CY"/>
    <property type="match status" value="1"/>
</dbReference>
<gene>
    <name evidence="4" type="ORF">MERR_LOCUS30584</name>
</gene>
<dbReference type="PANTHER" id="PTHR47364">
    <property type="entry name" value="CYSTEINE PROTEINASE INHIBITOR 5"/>
    <property type="match status" value="1"/>
</dbReference>